<evidence type="ECO:0000256" key="1">
    <source>
        <dbReference type="SAM" id="Phobius"/>
    </source>
</evidence>
<protein>
    <submittedName>
        <fullName evidence="2">Uncharacterized protein</fullName>
    </submittedName>
</protein>
<organism evidence="2 3">
    <name type="scientific">Lacipirellula parvula</name>
    <dbReference type="NCBI Taxonomy" id="2650471"/>
    <lineage>
        <taxon>Bacteria</taxon>
        <taxon>Pseudomonadati</taxon>
        <taxon>Planctomycetota</taxon>
        <taxon>Planctomycetia</taxon>
        <taxon>Pirellulales</taxon>
        <taxon>Lacipirellulaceae</taxon>
        <taxon>Lacipirellula</taxon>
    </lineage>
</organism>
<keyword evidence="1" id="KW-0812">Transmembrane</keyword>
<proteinExistence type="predicted"/>
<feature type="transmembrane region" description="Helical" evidence="1">
    <location>
        <begin position="12"/>
        <end position="32"/>
    </location>
</feature>
<keyword evidence="1" id="KW-1133">Transmembrane helix</keyword>
<sequence length="95" mass="10622">MGGMSEASKHRYFRFSVRMLLIAVPIAAILVWQASIVHERKSLLVRAQASGVHVKYADQATLLPALLGDRAVWSIDVPPDSEFYGHTTKLRRAFT</sequence>
<keyword evidence="3" id="KW-1185">Reference proteome</keyword>
<dbReference type="AlphaFoldDB" id="A0A5K7X2A4"/>
<evidence type="ECO:0000313" key="2">
    <source>
        <dbReference type="EMBL" id="BBO30778.1"/>
    </source>
</evidence>
<accession>A0A5K7X2A4</accession>
<dbReference type="Proteomes" id="UP000326837">
    <property type="component" value="Chromosome"/>
</dbReference>
<keyword evidence="1" id="KW-0472">Membrane</keyword>
<dbReference type="KEGG" id="lpav:PLANPX_0390"/>
<evidence type="ECO:0000313" key="3">
    <source>
        <dbReference type="Proteomes" id="UP000326837"/>
    </source>
</evidence>
<reference evidence="3" key="1">
    <citation type="submission" date="2019-10" db="EMBL/GenBank/DDBJ databases">
        <title>Lacipirellula parvula gen. nov., sp. nov., representing a lineage of planctomycetes widespread in freshwater anoxic habitats, and description of the family Lacipirellulaceae.</title>
        <authorList>
            <person name="Dedysh S.N."/>
            <person name="Kulichevskaya I.S."/>
            <person name="Beletsky A.V."/>
            <person name="Rakitin A.L."/>
            <person name="Mardanov A.V."/>
            <person name="Ivanova A.A."/>
            <person name="Saltykova V.X."/>
            <person name="Rijpstra W.I.C."/>
            <person name="Sinninghe Damste J.S."/>
            <person name="Ravin N.V."/>
        </authorList>
    </citation>
    <scope>NUCLEOTIDE SEQUENCE [LARGE SCALE GENOMIC DNA]</scope>
    <source>
        <strain evidence="3">PX69</strain>
    </source>
</reference>
<name>A0A5K7X2A4_9BACT</name>
<dbReference type="EMBL" id="AP021861">
    <property type="protein sequence ID" value="BBO30778.1"/>
    <property type="molecule type" value="Genomic_DNA"/>
</dbReference>
<gene>
    <name evidence="2" type="ORF">PLANPX_0390</name>
</gene>